<sequence>MTAPYRLRFRTMNKTLQYPRLQAALLALMLGLSSPLTVAAEDGHEDEHQALQLSSEQRQLAGIQIQEVSVGGFSLNAFANATLLVDRERTVVLTPQLEVRVLERHVVPGQEVKAGEPLLTLGGAAVAQAQADYINAAAEWSRVSRMSESAVSASRRLQTQVDASLKRAILKSLQMTDQQIKALESRPQEIGQYQLLAPIDGRVQQDEVRLGQLLGAGSQLLQLTDERSLWVAAELTPAQAEGLSEGSETLVRIGDRSVSASVIGRSHELSNVTRTERVLARLDNTQVRWHAGQFAELFLPDPRGEGVMLPDAALSRSGDGDWQVFIEDDDGFEAKEVQLLASERGMNLVSGIEPGTRVVTAGAFFLASELAKSGFDIHNH</sequence>
<dbReference type="EMBL" id="UGYO01000001">
    <property type="protein sequence ID" value="SUI56483.1"/>
    <property type="molecule type" value="Genomic_DNA"/>
</dbReference>
<dbReference type="Pfam" id="PF25917">
    <property type="entry name" value="BSH_RND"/>
    <property type="match status" value="1"/>
</dbReference>
<dbReference type="GO" id="GO:0015679">
    <property type="term" value="P:plasma membrane copper ion transport"/>
    <property type="evidence" value="ECO:0007669"/>
    <property type="project" value="TreeGrafter"/>
</dbReference>
<comment type="similarity">
    <text evidence="1">Belongs to the membrane fusion protein (MFP) (TC 8.A.1) family.</text>
</comment>
<reference evidence="6 7" key="1">
    <citation type="submission" date="2018-06" db="EMBL/GenBank/DDBJ databases">
        <authorList>
            <consortium name="Pathogen Informatics"/>
            <person name="Doyle S."/>
        </authorList>
    </citation>
    <scope>NUCLEOTIDE SEQUENCE [LARGE SCALE GENOMIC DNA]</scope>
    <source>
        <strain evidence="6 7">NCTC10738</strain>
    </source>
</reference>
<dbReference type="InterPro" id="IPR051909">
    <property type="entry name" value="MFP_Cation_Efflux"/>
</dbReference>
<proteinExistence type="inferred from homology"/>
<keyword evidence="2" id="KW-0813">Transport</keyword>
<dbReference type="SUPFAM" id="SSF111369">
    <property type="entry name" value="HlyD-like secretion proteins"/>
    <property type="match status" value="1"/>
</dbReference>
<accession>A0A379Z7C3</accession>
<dbReference type="GO" id="GO:0060003">
    <property type="term" value="P:copper ion export"/>
    <property type="evidence" value="ECO:0007669"/>
    <property type="project" value="TreeGrafter"/>
</dbReference>
<dbReference type="GO" id="GO:0046914">
    <property type="term" value="F:transition metal ion binding"/>
    <property type="evidence" value="ECO:0007669"/>
    <property type="project" value="TreeGrafter"/>
</dbReference>
<feature type="domain" description="Multidrug resistance protein MdtA-like barrel-sandwich hybrid" evidence="4">
    <location>
        <begin position="89"/>
        <end position="223"/>
    </location>
</feature>
<dbReference type="Gene3D" id="1.10.287.470">
    <property type="entry name" value="Helix hairpin bin"/>
    <property type="match status" value="1"/>
</dbReference>
<feature type="chain" id="PRO_5016740019" evidence="3">
    <location>
        <begin position="40"/>
        <end position="380"/>
    </location>
</feature>
<evidence type="ECO:0000256" key="1">
    <source>
        <dbReference type="ARBA" id="ARBA00009477"/>
    </source>
</evidence>
<dbReference type="GO" id="GO:0030288">
    <property type="term" value="C:outer membrane-bounded periplasmic space"/>
    <property type="evidence" value="ECO:0007669"/>
    <property type="project" value="TreeGrafter"/>
</dbReference>
<evidence type="ECO:0000313" key="6">
    <source>
        <dbReference type="EMBL" id="SUI56483.1"/>
    </source>
</evidence>
<evidence type="ECO:0000256" key="3">
    <source>
        <dbReference type="SAM" id="SignalP"/>
    </source>
</evidence>
<dbReference type="Gene3D" id="2.40.30.170">
    <property type="match status" value="1"/>
</dbReference>
<name>A0A379Z7C3_9GAMM</name>
<organism evidence="6 7">
    <name type="scientific">Shewanella algae</name>
    <dbReference type="NCBI Taxonomy" id="38313"/>
    <lineage>
        <taxon>Bacteria</taxon>
        <taxon>Pseudomonadati</taxon>
        <taxon>Pseudomonadota</taxon>
        <taxon>Gammaproteobacteria</taxon>
        <taxon>Alteromonadales</taxon>
        <taxon>Shewanellaceae</taxon>
        <taxon>Shewanella</taxon>
    </lineage>
</organism>
<gene>
    <name evidence="6" type="primary">czcB_1</name>
    <name evidence="6" type="ORF">NCTC10738_01147</name>
</gene>
<feature type="domain" description="CzcB-like C-terminal circularly permuted SH3-like" evidence="5">
    <location>
        <begin position="319"/>
        <end position="366"/>
    </location>
</feature>
<dbReference type="Gene3D" id="2.40.420.20">
    <property type="match status" value="1"/>
</dbReference>
<dbReference type="PANTHER" id="PTHR30097:SF15">
    <property type="entry name" value="CATION EFFLUX SYSTEM PROTEIN CUSB"/>
    <property type="match status" value="1"/>
</dbReference>
<evidence type="ECO:0000259" key="4">
    <source>
        <dbReference type="Pfam" id="PF25917"/>
    </source>
</evidence>
<dbReference type="AlphaFoldDB" id="A0A379Z7C3"/>
<evidence type="ECO:0000313" key="7">
    <source>
        <dbReference type="Proteomes" id="UP000254069"/>
    </source>
</evidence>
<dbReference type="Proteomes" id="UP000254069">
    <property type="component" value="Unassembled WGS sequence"/>
</dbReference>
<evidence type="ECO:0000259" key="5">
    <source>
        <dbReference type="Pfam" id="PF25975"/>
    </source>
</evidence>
<evidence type="ECO:0000256" key="2">
    <source>
        <dbReference type="ARBA" id="ARBA00022448"/>
    </source>
</evidence>
<dbReference type="Gene3D" id="2.40.50.100">
    <property type="match status" value="1"/>
</dbReference>
<protein>
    <submittedName>
        <fullName evidence="6">Cation efflux system protein CzcB</fullName>
    </submittedName>
</protein>
<dbReference type="InterPro" id="IPR058625">
    <property type="entry name" value="MdtA-like_BSH"/>
</dbReference>
<dbReference type="Pfam" id="PF25975">
    <property type="entry name" value="CzcB_C"/>
    <property type="match status" value="1"/>
</dbReference>
<keyword evidence="7" id="KW-1185">Reference proteome</keyword>
<keyword evidence="3" id="KW-0732">Signal</keyword>
<dbReference type="PANTHER" id="PTHR30097">
    <property type="entry name" value="CATION EFFLUX SYSTEM PROTEIN CUSB"/>
    <property type="match status" value="1"/>
</dbReference>
<dbReference type="InterPro" id="IPR058649">
    <property type="entry name" value="CzcB_C"/>
</dbReference>
<feature type="signal peptide" evidence="3">
    <location>
        <begin position="1"/>
        <end position="39"/>
    </location>
</feature>